<comment type="caution">
    <text evidence="11">The sequence shown here is derived from an EMBL/GenBank/DDBJ whole genome shotgun (WGS) entry which is preliminary data.</text>
</comment>
<keyword evidence="2" id="KW-0413">Isomerase</keyword>
<evidence type="ECO:0000256" key="7">
    <source>
        <dbReference type="ARBA" id="ARBA00041803"/>
    </source>
</evidence>
<evidence type="ECO:0000313" key="12">
    <source>
        <dbReference type="Proteomes" id="UP001465153"/>
    </source>
</evidence>
<dbReference type="InterPro" id="IPR006224">
    <property type="entry name" value="PsdUridine_synth_RluA-like_CS"/>
</dbReference>
<dbReference type="EC" id="5.4.99.26" evidence="5"/>
<feature type="domain" description="Pseudouridine synthase RsuA/RluA-like" evidence="10">
    <location>
        <begin position="30"/>
        <end position="190"/>
    </location>
</feature>
<dbReference type="Proteomes" id="UP001465153">
    <property type="component" value="Unassembled WGS sequence"/>
</dbReference>
<name>A0ABQ0ACX1_9GAMM</name>
<proteinExistence type="predicted"/>
<evidence type="ECO:0000256" key="2">
    <source>
        <dbReference type="ARBA" id="ARBA00023235"/>
    </source>
</evidence>
<evidence type="ECO:0000256" key="9">
    <source>
        <dbReference type="ARBA" id="ARBA00043049"/>
    </source>
</evidence>
<evidence type="ECO:0000256" key="1">
    <source>
        <dbReference type="ARBA" id="ARBA00022694"/>
    </source>
</evidence>
<reference evidence="11 12" key="1">
    <citation type="submission" date="2024-04" db="EMBL/GenBank/DDBJ databases">
        <title>Draft genome sequence of Sessilibacter corallicola NBRC 116591.</title>
        <authorList>
            <person name="Miyakawa T."/>
            <person name="Kusuya Y."/>
            <person name="Miura T."/>
        </authorList>
    </citation>
    <scope>NUCLEOTIDE SEQUENCE [LARGE SCALE GENOMIC DNA]</scope>
    <source>
        <strain evidence="11 12">KU-00831-HH</strain>
    </source>
</reference>
<dbReference type="RefSeq" id="WP_353304012.1">
    <property type="nucleotide sequence ID" value="NZ_BAABWN010000012.1"/>
</dbReference>
<dbReference type="InterPro" id="IPR020103">
    <property type="entry name" value="PsdUridine_synth_cat_dom_sf"/>
</dbReference>
<dbReference type="Gene3D" id="3.30.2350.10">
    <property type="entry name" value="Pseudouridine synthase"/>
    <property type="match status" value="1"/>
</dbReference>
<keyword evidence="1" id="KW-0819">tRNA processing</keyword>
<dbReference type="PROSITE" id="PS01129">
    <property type="entry name" value="PSI_RLU"/>
    <property type="match status" value="1"/>
</dbReference>
<dbReference type="EMBL" id="BAABWN010000012">
    <property type="protein sequence ID" value="GAA6169503.1"/>
    <property type="molecule type" value="Genomic_DNA"/>
</dbReference>
<comment type="catalytic activity">
    <reaction evidence="3">
        <text>uridine(65) in tRNA = pseudouridine(65) in tRNA</text>
        <dbReference type="Rhea" id="RHEA:42536"/>
        <dbReference type="Rhea" id="RHEA-COMP:10103"/>
        <dbReference type="Rhea" id="RHEA-COMP:10104"/>
        <dbReference type="ChEBI" id="CHEBI:65314"/>
        <dbReference type="ChEBI" id="CHEBI:65315"/>
        <dbReference type="EC" id="5.4.99.26"/>
    </reaction>
</comment>
<dbReference type="InterPro" id="IPR006145">
    <property type="entry name" value="PsdUridine_synth_RsuA/RluA"/>
</dbReference>
<dbReference type="InterPro" id="IPR050188">
    <property type="entry name" value="RluA_PseudoU_synthase"/>
</dbReference>
<gene>
    <name evidence="11" type="primary">truC</name>
    <name evidence="11" type="ORF">NBRC116591_33140</name>
</gene>
<evidence type="ECO:0000256" key="8">
    <source>
        <dbReference type="ARBA" id="ARBA00041975"/>
    </source>
</evidence>
<evidence type="ECO:0000256" key="3">
    <source>
        <dbReference type="ARBA" id="ARBA00036607"/>
    </source>
</evidence>
<dbReference type="Pfam" id="PF00849">
    <property type="entry name" value="PseudoU_synth_2"/>
    <property type="match status" value="1"/>
</dbReference>
<dbReference type="PANTHER" id="PTHR21600">
    <property type="entry name" value="MITOCHONDRIAL RNA PSEUDOURIDINE SYNTHASE"/>
    <property type="match status" value="1"/>
</dbReference>
<protein>
    <recommendedName>
        <fullName evidence="6">tRNA pseudouridine synthase C</fullName>
        <ecNumber evidence="5">5.4.99.26</ecNumber>
    </recommendedName>
    <alternativeName>
        <fullName evidence="8">tRNA pseudouridine(65) synthase</fullName>
    </alternativeName>
    <alternativeName>
        <fullName evidence="9">tRNA pseudouridylate synthase C</fullName>
    </alternativeName>
    <alternativeName>
        <fullName evidence="7">tRNA-uridine isomerase C</fullName>
    </alternativeName>
</protein>
<sequence length="269" mass="30982">MLEENLTCNNSTTDNVEKTTPLQILFQDEHFIAINKPSGLLVHKSAVDKHETEYAMQRVRDQIGQWVYPVHRLDKPTSGALLFALSEQAARDIQVVWQENKVEKHYLAVVRGWMREAVHVDHALKEILDKFTDKKARRNKPPQDAITDFTPLSTLEIPVANDRFPTSRYGLVLCKPQTGRKHQIRRHLKHLSHPIIGDPKYGKSQHNRIFQTEFNAHRLLLHACKLSMPHPYQQERTIDITAPLDETLQTVVAQFANADEILDRLLLCA</sequence>
<keyword evidence="12" id="KW-1185">Reference proteome</keyword>
<evidence type="ECO:0000313" key="11">
    <source>
        <dbReference type="EMBL" id="GAA6169503.1"/>
    </source>
</evidence>
<evidence type="ECO:0000256" key="6">
    <source>
        <dbReference type="ARBA" id="ARBA00040675"/>
    </source>
</evidence>
<dbReference type="PANTHER" id="PTHR21600:SF56">
    <property type="entry name" value="TRNA PSEUDOURIDINE SYNTHASE C"/>
    <property type="match status" value="1"/>
</dbReference>
<evidence type="ECO:0000256" key="4">
    <source>
        <dbReference type="ARBA" id="ARBA00037670"/>
    </source>
</evidence>
<accession>A0ABQ0ACX1</accession>
<evidence type="ECO:0000259" key="10">
    <source>
        <dbReference type="Pfam" id="PF00849"/>
    </source>
</evidence>
<dbReference type="SUPFAM" id="SSF55120">
    <property type="entry name" value="Pseudouridine synthase"/>
    <property type="match status" value="1"/>
</dbReference>
<comment type="function">
    <text evidence="4">Responsible for synthesis of pseudouridine from uracil-65 in transfer RNAs.</text>
</comment>
<evidence type="ECO:0000256" key="5">
    <source>
        <dbReference type="ARBA" id="ARBA00038943"/>
    </source>
</evidence>
<organism evidence="11 12">
    <name type="scientific">Sessilibacter corallicola</name>
    <dbReference type="NCBI Taxonomy" id="2904075"/>
    <lineage>
        <taxon>Bacteria</taxon>
        <taxon>Pseudomonadati</taxon>
        <taxon>Pseudomonadota</taxon>
        <taxon>Gammaproteobacteria</taxon>
        <taxon>Cellvibrionales</taxon>
        <taxon>Cellvibrionaceae</taxon>
        <taxon>Sessilibacter</taxon>
    </lineage>
</organism>